<protein>
    <submittedName>
        <fullName evidence="1">Uncharacterized protein</fullName>
    </submittedName>
</protein>
<gene>
    <name evidence="1" type="ORF">K3G42_029649</name>
</gene>
<reference evidence="1" key="1">
    <citation type="submission" date="2021-08" db="EMBL/GenBank/DDBJ databases">
        <title>The first chromosome-level gecko genome reveals the dynamic sex chromosomes of Neotropical dwarf geckos (Sphaerodactylidae: Sphaerodactylus).</title>
        <authorList>
            <person name="Pinto B.J."/>
            <person name="Keating S.E."/>
            <person name="Gamble T."/>
        </authorList>
    </citation>
    <scope>NUCLEOTIDE SEQUENCE</scope>
    <source>
        <strain evidence="1">TG3544</strain>
    </source>
</reference>
<comment type="caution">
    <text evidence="1">The sequence shown here is derived from an EMBL/GenBank/DDBJ whole genome shotgun (WGS) entry which is preliminary data.</text>
</comment>
<keyword evidence="2" id="KW-1185">Reference proteome</keyword>
<evidence type="ECO:0000313" key="2">
    <source>
        <dbReference type="Proteomes" id="UP000827872"/>
    </source>
</evidence>
<accession>A0ACB8F6B5</accession>
<name>A0ACB8F6B5_9SAUR</name>
<sequence length="98" mass="10779">MARVTSSWPAAKKSRTKVAEANGQWPEHLRSQTEVTMASSQARSYGSEGESTKLVGESREHRTEVVKAAEAAAKAKQTEGEFRSKAHLKRDSHKIDLA</sequence>
<dbReference type="Proteomes" id="UP000827872">
    <property type="component" value="Linkage Group LG05"/>
</dbReference>
<dbReference type="EMBL" id="CM037618">
    <property type="protein sequence ID" value="KAH8000858.1"/>
    <property type="molecule type" value="Genomic_DNA"/>
</dbReference>
<evidence type="ECO:0000313" key="1">
    <source>
        <dbReference type="EMBL" id="KAH8000858.1"/>
    </source>
</evidence>
<organism evidence="1 2">
    <name type="scientific">Sphaerodactylus townsendi</name>
    <dbReference type="NCBI Taxonomy" id="933632"/>
    <lineage>
        <taxon>Eukaryota</taxon>
        <taxon>Metazoa</taxon>
        <taxon>Chordata</taxon>
        <taxon>Craniata</taxon>
        <taxon>Vertebrata</taxon>
        <taxon>Euteleostomi</taxon>
        <taxon>Lepidosauria</taxon>
        <taxon>Squamata</taxon>
        <taxon>Bifurcata</taxon>
        <taxon>Gekkota</taxon>
        <taxon>Sphaerodactylidae</taxon>
        <taxon>Sphaerodactylus</taxon>
    </lineage>
</organism>
<proteinExistence type="predicted"/>